<accession>A0A6A4ZWE3</accession>
<dbReference type="GO" id="GO:0051959">
    <property type="term" value="F:dynein light intermediate chain binding"/>
    <property type="evidence" value="ECO:0007669"/>
    <property type="project" value="InterPro"/>
</dbReference>
<feature type="domain" description="Dynein heavy chain C-terminal" evidence="1">
    <location>
        <begin position="3"/>
        <end position="197"/>
    </location>
</feature>
<evidence type="ECO:0000259" key="1">
    <source>
        <dbReference type="Pfam" id="PF18199"/>
    </source>
</evidence>
<dbReference type="GO" id="GO:0007018">
    <property type="term" value="P:microtubule-based movement"/>
    <property type="evidence" value="ECO:0007669"/>
    <property type="project" value="InterPro"/>
</dbReference>
<dbReference type="PANTHER" id="PTHR45703">
    <property type="entry name" value="DYNEIN HEAVY CHAIN"/>
    <property type="match status" value="1"/>
</dbReference>
<dbReference type="GO" id="GO:0045505">
    <property type="term" value="F:dynein intermediate chain binding"/>
    <property type="evidence" value="ECO:0007669"/>
    <property type="project" value="InterPro"/>
</dbReference>
<gene>
    <name evidence="2" type="ORF">AaE_010845</name>
</gene>
<organism evidence="2 3">
    <name type="scientific">Aphanomyces astaci</name>
    <name type="common">Crayfish plague agent</name>
    <dbReference type="NCBI Taxonomy" id="112090"/>
    <lineage>
        <taxon>Eukaryota</taxon>
        <taxon>Sar</taxon>
        <taxon>Stramenopiles</taxon>
        <taxon>Oomycota</taxon>
        <taxon>Saprolegniomycetes</taxon>
        <taxon>Saprolegniales</taxon>
        <taxon>Verrucalvaceae</taxon>
        <taxon>Aphanomyces</taxon>
    </lineage>
</organism>
<reference evidence="2 3" key="1">
    <citation type="submission" date="2019-06" db="EMBL/GenBank/DDBJ databases">
        <title>Genomics analysis of Aphanomyces spp. identifies a new class of oomycete effector associated with host adaptation.</title>
        <authorList>
            <person name="Gaulin E."/>
        </authorList>
    </citation>
    <scope>NUCLEOTIDE SEQUENCE [LARGE SCALE GENOMIC DNA]</scope>
    <source>
        <strain evidence="2 3">E</strain>
    </source>
</reference>
<dbReference type="InterPro" id="IPR026983">
    <property type="entry name" value="DHC"/>
</dbReference>
<proteinExistence type="predicted"/>
<name>A0A6A4ZWE3_APHAT</name>
<dbReference type="PANTHER" id="PTHR45703:SF22">
    <property type="entry name" value="DYNEIN CYTOPLASMIC 2 HEAVY CHAIN 1"/>
    <property type="match status" value="1"/>
</dbReference>
<dbReference type="InterPro" id="IPR043160">
    <property type="entry name" value="Dynein_C_barrel"/>
</dbReference>
<dbReference type="Proteomes" id="UP000469452">
    <property type="component" value="Unassembled WGS sequence"/>
</dbReference>
<dbReference type="AlphaFoldDB" id="A0A6A4ZWE3"/>
<feature type="non-terminal residue" evidence="2">
    <location>
        <position position="1"/>
    </location>
</feature>
<evidence type="ECO:0000313" key="2">
    <source>
        <dbReference type="EMBL" id="KAF0717506.1"/>
    </source>
</evidence>
<comment type="caution">
    <text evidence="2">The sequence shown here is derived from an EMBL/GenBank/DDBJ whole genome shotgun (WGS) entry which is preliminary data.</text>
</comment>
<dbReference type="EMBL" id="VJMI01016647">
    <property type="protein sequence ID" value="KAF0717506.1"/>
    <property type="molecule type" value="Genomic_DNA"/>
</dbReference>
<dbReference type="GO" id="GO:0030286">
    <property type="term" value="C:dynein complex"/>
    <property type="evidence" value="ECO:0007669"/>
    <property type="project" value="InterPro"/>
</dbReference>
<sequence length="199" mass="22104">AIQTIAAALLVGQVPSDWSNRWEASEVVQVWLRSLALRKRALNEWKEDCAKGTLLSRPLDLSDVLQPGTFLNALRQQAARALKCSMDGMKLMSCWEKDKTTPGSIEWFAIGGMLLQGASFEGGTLQEPTSDGQELISVPTCYVAYTRDEEREPYAKDTYIKVPLYYSTSRERMLVEISLPVAGDPSRWIIGGVALFLGE</sequence>
<evidence type="ECO:0000313" key="3">
    <source>
        <dbReference type="Proteomes" id="UP000469452"/>
    </source>
</evidence>
<dbReference type="Pfam" id="PF18199">
    <property type="entry name" value="Dynein_C"/>
    <property type="match status" value="1"/>
</dbReference>
<dbReference type="InterPro" id="IPR041228">
    <property type="entry name" value="Dynein_C"/>
</dbReference>
<dbReference type="Gene3D" id="3.10.490.20">
    <property type="match status" value="1"/>
</dbReference>
<protein>
    <recommendedName>
        <fullName evidence="1">Dynein heavy chain C-terminal domain-containing protein</fullName>
    </recommendedName>
</protein>
<dbReference type="VEuPathDB" id="FungiDB:H257_00861"/>